<reference evidence="2 3" key="1">
    <citation type="submission" date="2016-12" db="EMBL/GenBank/DDBJ databases">
        <authorList>
            <person name="Song W.-J."/>
            <person name="Kurnit D.M."/>
        </authorList>
    </citation>
    <scope>NUCLEOTIDE SEQUENCE [LARGE SCALE GENOMIC DNA]</scope>
    <source>
        <strain evidence="2 3">175</strain>
    </source>
</reference>
<dbReference type="Proteomes" id="UP000192923">
    <property type="component" value="Unassembled WGS sequence"/>
</dbReference>
<dbReference type="CDD" id="cd05252">
    <property type="entry name" value="CDP_GD_SDR_e"/>
    <property type="match status" value="1"/>
</dbReference>
<dbReference type="Gene3D" id="3.40.50.720">
    <property type="entry name" value="NAD(P)-binding Rossmann-like Domain"/>
    <property type="match status" value="1"/>
</dbReference>
<evidence type="ECO:0000313" key="3">
    <source>
        <dbReference type="Proteomes" id="UP000192923"/>
    </source>
</evidence>
<name>A0A1Y6D1X5_9GAMM</name>
<gene>
    <name evidence="2" type="ORF">SAMN02949497_3807</name>
</gene>
<dbReference type="InterPro" id="IPR016040">
    <property type="entry name" value="NAD(P)-bd_dom"/>
</dbReference>
<dbReference type="EMBL" id="FXAM01000001">
    <property type="protein sequence ID" value="SMF96410.1"/>
    <property type="molecule type" value="Genomic_DNA"/>
</dbReference>
<evidence type="ECO:0000313" key="2">
    <source>
        <dbReference type="EMBL" id="SMF96410.1"/>
    </source>
</evidence>
<organism evidence="2 3">
    <name type="scientific">Methylomagnum ishizawai</name>
    <dbReference type="NCBI Taxonomy" id="1760988"/>
    <lineage>
        <taxon>Bacteria</taxon>
        <taxon>Pseudomonadati</taxon>
        <taxon>Pseudomonadota</taxon>
        <taxon>Gammaproteobacteria</taxon>
        <taxon>Methylococcales</taxon>
        <taxon>Methylococcaceae</taxon>
        <taxon>Methylomagnum</taxon>
    </lineage>
</organism>
<dbReference type="InterPro" id="IPR036291">
    <property type="entry name" value="NAD(P)-bd_dom_sf"/>
</dbReference>
<dbReference type="SUPFAM" id="SSF51735">
    <property type="entry name" value="NAD(P)-binding Rossmann-fold domains"/>
    <property type="match status" value="1"/>
</dbReference>
<dbReference type="Gene3D" id="3.90.25.10">
    <property type="entry name" value="UDP-galactose 4-epimerase, domain 1"/>
    <property type="match status" value="1"/>
</dbReference>
<dbReference type="STRING" id="1760988.SAMN02949497_3807"/>
<dbReference type="OrthoDB" id="9779041at2"/>
<dbReference type="NCBIfam" id="TIGR02622">
    <property type="entry name" value="CDP_4_6_dhtase"/>
    <property type="match status" value="1"/>
</dbReference>
<dbReference type="InterPro" id="IPR013445">
    <property type="entry name" value="CDP_4_6_deHydtase"/>
</dbReference>
<protein>
    <submittedName>
        <fullName evidence="2">CDP-glucose 4,6-dehydratase</fullName>
    </submittedName>
</protein>
<dbReference type="PANTHER" id="PTHR43000">
    <property type="entry name" value="DTDP-D-GLUCOSE 4,6-DEHYDRATASE-RELATED"/>
    <property type="match status" value="1"/>
</dbReference>
<proteinExistence type="predicted"/>
<keyword evidence="3" id="KW-1185">Reference proteome</keyword>
<feature type="domain" description="NAD(P)-binding" evidence="1">
    <location>
        <begin position="12"/>
        <end position="320"/>
    </location>
</feature>
<dbReference type="Pfam" id="PF16363">
    <property type="entry name" value="GDP_Man_Dehyd"/>
    <property type="match status" value="1"/>
</dbReference>
<evidence type="ECO:0000259" key="1">
    <source>
        <dbReference type="Pfam" id="PF16363"/>
    </source>
</evidence>
<sequence length="366" mass="41240">MTPDFWRGKTVFVTGHTGFKGAWLCLWLQRMGAEVVGYALSPPTEPSLFELANVARDMHSIEGDIRDDDALERALRLARPEIVIHMAAQPLVRHAYAHPVETYSTNIMGTVHLLQAVRGVASVRALVNVTSDKCYENREWSWGYRENEAMGGRDPYSSSKGCAELVTAAFRQSYFGPGGHPAALATARAGNVIGGGDWAEDRLIPDILRHIEAGKILKIRNPAAIRPWQHVLEPLGGYLTLAERLYQDGAAFAEAWNFGPAKSDAKPVRWIVERLRTVWPDRLRWEFDAHPQPHEATHLRLDCEKAADRLGWQPRWHLARALDAVTEWHTGHWSGADPRSLSLRQIDTYMQEDDDREQSWDQAANS</sequence>
<accession>A0A1Y6D1X5</accession>
<dbReference type="AlphaFoldDB" id="A0A1Y6D1X5"/>
<dbReference type="RefSeq" id="WP_085216303.1">
    <property type="nucleotide sequence ID" value="NZ_FXAM01000001.1"/>
</dbReference>